<name>A0ABD5UKU0_9EURY</name>
<feature type="compositionally biased region" description="Polar residues" evidence="1">
    <location>
        <begin position="33"/>
        <end position="42"/>
    </location>
</feature>
<dbReference type="RefSeq" id="WP_379769667.1">
    <property type="nucleotide sequence ID" value="NZ_JBHSXI010000016.1"/>
</dbReference>
<comment type="caution">
    <text evidence="2">The sequence shown here is derived from an EMBL/GenBank/DDBJ whole genome shotgun (WGS) entry which is preliminary data.</text>
</comment>
<accession>A0ABD5UKU0</accession>
<proteinExistence type="predicted"/>
<reference evidence="2 3" key="1">
    <citation type="journal article" date="2019" name="Int. J. Syst. Evol. Microbiol.">
        <title>The Global Catalogue of Microorganisms (GCM) 10K type strain sequencing project: providing services to taxonomists for standard genome sequencing and annotation.</title>
        <authorList>
            <consortium name="The Broad Institute Genomics Platform"/>
            <consortium name="The Broad Institute Genome Sequencing Center for Infectious Disease"/>
            <person name="Wu L."/>
            <person name="Ma J."/>
        </authorList>
    </citation>
    <scope>NUCLEOTIDE SEQUENCE [LARGE SCALE GENOMIC DNA]</scope>
    <source>
        <strain evidence="2 3">Y73</strain>
    </source>
</reference>
<evidence type="ECO:0000313" key="2">
    <source>
        <dbReference type="EMBL" id="MFC6890120.1"/>
    </source>
</evidence>
<evidence type="ECO:0000313" key="3">
    <source>
        <dbReference type="Proteomes" id="UP001596333"/>
    </source>
</evidence>
<dbReference type="AlphaFoldDB" id="A0ABD5UKU0"/>
<keyword evidence="3" id="KW-1185">Reference proteome</keyword>
<gene>
    <name evidence="2" type="ORF">ACFQEY_14030</name>
</gene>
<dbReference type="EMBL" id="JBHSXI010000016">
    <property type="protein sequence ID" value="MFC6890120.1"/>
    <property type="molecule type" value="Genomic_DNA"/>
</dbReference>
<protein>
    <submittedName>
        <fullName evidence="2">Uncharacterized protein</fullName>
    </submittedName>
</protein>
<sequence length="42" mass="4346">MDSRDRALAVVRSLPLAGDAERSSGAIERGETEQLSGGDTNG</sequence>
<organism evidence="2 3">
    <name type="scientific">Halorubrum trueperi</name>
    <dbReference type="NCBI Taxonomy" id="2004704"/>
    <lineage>
        <taxon>Archaea</taxon>
        <taxon>Methanobacteriati</taxon>
        <taxon>Methanobacteriota</taxon>
        <taxon>Stenosarchaea group</taxon>
        <taxon>Halobacteria</taxon>
        <taxon>Halobacteriales</taxon>
        <taxon>Haloferacaceae</taxon>
        <taxon>Halorubrum</taxon>
    </lineage>
</organism>
<evidence type="ECO:0000256" key="1">
    <source>
        <dbReference type="SAM" id="MobiDB-lite"/>
    </source>
</evidence>
<dbReference type="Proteomes" id="UP001596333">
    <property type="component" value="Unassembled WGS sequence"/>
</dbReference>
<feature type="region of interest" description="Disordered" evidence="1">
    <location>
        <begin position="16"/>
        <end position="42"/>
    </location>
</feature>